<dbReference type="Gene3D" id="3.30.70.920">
    <property type="match status" value="1"/>
</dbReference>
<comment type="caution">
    <text evidence="5">The sequence shown here is derived from an EMBL/GenBank/DDBJ whole genome shotgun (WGS) entry which is preliminary data.</text>
</comment>
<sequence length="177" mass="20143">MKVTPIRSFRSSVGTVQLDATDMAILSILQDNGRITNSRLALDVDLSESACFNRVRRLEQAKVIEGYRAVISQRALGSFITVLADVTLESHKHHEHSRFERIVMEIPEIVECTATSGQFDYRLKVVAVDMDDYMRLMDDLSERHDRIGQFFSNVVMKTVKHRPNFIRGADDNGEAEL</sequence>
<keyword evidence="3" id="KW-0804">Transcription</keyword>
<dbReference type="GO" id="GO:0005829">
    <property type="term" value="C:cytosol"/>
    <property type="evidence" value="ECO:0007669"/>
    <property type="project" value="TreeGrafter"/>
</dbReference>
<dbReference type="SUPFAM" id="SSF46785">
    <property type="entry name" value="Winged helix' DNA-binding domain"/>
    <property type="match status" value="1"/>
</dbReference>
<evidence type="ECO:0000313" key="5">
    <source>
        <dbReference type="EMBL" id="RJX67924.1"/>
    </source>
</evidence>
<dbReference type="SMART" id="SM00344">
    <property type="entry name" value="HTH_ASNC"/>
    <property type="match status" value="1"/>
</dbReference>
<proteinExistence type="predicted"/>
<dbReference type="Pfam" id="PF13412">
    <property type="entry name" value="HTH_24"/>
    <property type="match status" value="1"/>
</dbReference>
<dbReference type="Pfam" id="PF01037">
    <property type="entry name" value="AsnC_trans_reg"/>
    <property type="match status" value="1"/>
</dbReference>
<dbReference type="EMBL" id="RAHJ01000018">
    <property type="protein sequence ID" value="RJX67924.1"/>
    <property type="molecule type" value="Genomic_DNA"/>
</dbReference>
<dbReference type="InterPro" id="IPR000485">
    <property type="entry name" value="AsnC-type_HTH_dom"/>
</dbReference>
<dbReference type="SUPFAM" id="SSF54909">
    <property type="entry name" value="Dimeric alpha+beta barrel"/>
    <property type="match status" value="1"/>
</dbReference>
<keyword evidence="2" id="KW-0238">DNA-binding</keyword>
<accession>A0A419R1Y3</accession>
<dbReference type="PRINTS" id="PR00033">
    <property type="entry name" value="HTHASNC"/>
</dbReference>
<keyword evidence="1" id="KW-0805">Transcription regulation</keyword>
<dbReference type="PANTHER" id="PTHR30154">
    <property type="entry name" value="LEUCINE-RESPONSIVE REGULATORY PROTEIN"/>
    <property type="match status" value="1"/>
</dbReference>
<evidence type="ECO:0000256" key="2">
    <source>
        <dbReference type="ARBA" id="ARBA00023125"/>
    </source>
</evidence>
<dbReference type="InterPro" id="IPR036390">
    <property type="entry name" value="WH_DNA-bd_sf"/>
</dbReference>
<evidence type="ECO:0000256" key="3">
    <source>
        <dbReference type="ARBA" id="ARBA00023163"/>
    </source>
</evidence>
<gene>
    <name evidence="5" type="ORF">D6858_08205</name>
</gene>
<dbReference type="InterPro" id="IPR019887">
    <property type="entry name" value="Tscrpt_reg_AsnC/Lrp_C"/>
</dbReference>
<dbReference type="OrthoDB" id="9812082at2"/>
<dbReference type="PROSITE" id="PS50956">
    <property type="entry name" value="HTH_ASNC_2"/>
    <property type="match status" value="1"/>
</dbReference>
<dbReference type="InterPro" id="IPR011008">
    <property type="entry name" value="Dimeric_a/b-barrel"/>
</dbReference>
<dbReference type="Proteomes" id="UP000284322">
    <property type="component" value="Unassembled WGS sequence"/>
</dbReference>
<dbReference type="Gene3D" id="1.10.10.10">
    <property type="entry name" value="Winged helix-like DNA-binding domain superfamily/Winged helix DNA-binding domain"/>
    <property type="match status" value="1"/>
</dbReference>
<dbReference type="GO" id="GO:0043200">
    <property type="term" value="P:response to amino acid"/>
    <property type="evidence" value="ECO:0007669"/>
    <property type="project" value="TreeGrafter"/>
</dbReference>
<dbReference type="RefSeq" id="WP_120108917.1">
    <property type="nucleotide sequence ID" value="NZ_RAHJ01000018.1"/>
</dbReference>
<feature type="domain" description="HTH asnC-type" evidence="4">
    <location>
        <begin position="18"/>
        <end position="79"/>
    </location>
</feature>
<reference evidence="5 6" key="1">
    <citation type="submission" date="2018-09" db="EMBL/GenBank/DDBJ databases">
        <title>Altererythrobacter sp.Ery1 and Ery12, the genome sequencing of novel strains in genus Alterythrobacter.</title>
        <authorList>
            <person name="Cheng H."/>
            <person name="Wu Y.-H."/>
            <person name="Fang C."/>
            <person name="Xu X.-W."/>
        </authorList>
    </citation>
    <scope>NUCLEOTIDE SEQUENCE [LARGE SCALE GENOMIC DNA]</scope>
    <source>
        <strain evidence="5 6">Ery12</strain>
    </source>
</reference>
<dbReference type="InterPro" id="IPR036388">
    <property type="entry name" value="WH-like_DNA-bd_sf"/>
</dbReference>
<protein>
    <submittedName>
        <fullName evidence="5">Lrp/AsnC family transcriptional regulator</fullName>
    </submittedName>
</protein>
<dbReference type="GO" id="GO:0043565">
    <property type="term" value="F:sequence-specific DNA binding"/>
    <property type="evidence" value="ECO:0007669"/>
    <property type="project" value="InterPro"/>
</dbReference>
<dbReference type="AlphaFoldDB" id="A0A419R1Y3"/>
<dbReference type="InterPro" id="IPR019888">
    <property type="entry name" value="Tscrpt_reg_AsnC-like"/>
</dbReference>
<evidence type="ECO:0000256" key="1">
    <source>
        <dbReference type="ARBA" id="ARBA00023015"/>
    </source>
</evidence>
<dbReference type="PANTHER" id="PTHR30154:SF34">
    <property type="entry name" value="TRANSCRIPTIONAL REGULATOR AZLB"/>
    <property type="match status" value="1"/>
</dbReference>
<keyword evidence="6" id="KW-1185">Reference proteome</keyword>
<name>A0A419R1Y3_9SPHN</name>
<evidence type="ECO:0000313" key="6">
    <source>
        <dbReference type="Proteomes" id="UP000284322"/>
    </source>
</evidence>
<organism evidence="5 6">
    <name type="scientific">Tsuneonella suprasediminis</name>
    <dbReference type="NCBI Taxonomy" id="2306996"/>
    <lineage>
        <taxon>Bacteria</taxon>
        <taxon>Pseudomonadati</taxon>
        <taxon>Pseudomonadota</taxon>
        <taxon>Alphaproteobacteria</taxon>
        <taxon>Sphingomonadales</taxon>
        <taxon>Erythrobacteraceae</taxon>
        <taxon>Tsuneonella</taxon>
    </lineage>
</organism>
<evidence type="ECO:0000259" key="4">
    <source>
        <dbReference type="PROSITE" id="PS50956"/>
    </source>
</evidence>